<dbReference type="AlphaFoldDB" id="A0A7W8DFU6"/>
<evidence type="ECO:0000256" key="8">
    <source>
        <dbReference type="HAMAP-Rule" id="MF_00181"/>
    </source>
</evidence>
<feature type="binding site" evidence="8">
    <location>
        <position position="313"/>
    </location>
    <ligand>
        <name>Mn(2+)</name>
        <dbReference type="ChEBI" id="CHEBI:29035"/>
        <label>1</label>
    </ligand>
</feature>
<dbReference type="Gene3D" id="3.40.630.10">
    <property type="entry name" value="Zn peptidases"/>
    <property type="match status" value="1"/>
</dbReference>
<proteinExistence type="inferred from homology"/>
<dbReference type="PANTHER" id="PTHR11963:SF23">
    <property type="entry name" value="CYTOSOL AMINOPEPTIDASE"/>
    <property type="match status" value="1"/>
</dbReference>
<evidence type="ECO:0000256" key="3">
    <source>
        <dbReference type="ARBA" id="ARBA00009528"/>
    </source>
</evidence>
<comment type="catalytic activity">
    <reaction evidence="2 8">
        <text>Release of an N-terminal amino acid, preferentially leucine, but not glutamic or aspartic acids.</text>
        <dbReference type="EC" id="3.4.11.10"/>
    </reaction>
</comment>
<feature type="binding site" evidence="8">
    <location>
        <position position="252"/>
    </location>
    <ligand>
        <name>Mn(2+)</name>
        <dbReference type="ChEBI" id="CHEBI:29035"/>
        <label>2</label>
    </ligand>
</feature>
<evidence type="ECO:0000313" key="10">
    <source>
        <dbReference type="EMBL" id="MBB5020806.1"/>
    </source>
</evidence>
<dbReference type="RefSeq" id="WP_183728295.1">
    <property type="nucleotide sequence ID" value="NZ_JACHID010000001.1"/>
</dbReference>
<comment type="subcellular location">
    <subcellularLocation>
        <location evidence="8">Cytoplasm</location>
    </subcellularLocation>
</comment>
<gene>
    <name evidence="8" type="primary">pepA</name>
    <name evidence="10" type="ORF">HNR37_000109</name>
</gene>
<feature type="binding site" evidence="8">
    <location>
        <position position="234"/>
    </location>
    <ligand>
        <name>Mn(2+)</name>
        <dbReference type="ChEBI" id="CHEBI:29035"/>
        <label>1</label>
    </ligand>
</feature>
<dbReference type="InterPro" id="IPR023042">
    <property type="entry name" value="Peptidase_M17_leu_NH2_pept"/>
</dbReference>
<feature type="active site" evidence="8">
    <location>
        <position position="241"/>
    </location>
</feature>
<keyword evidence="11" id="KW-1185">Reference proteome</keyword>
<keyword evidence="7 8" id="KW-0464">Manganese</keyword>
<dbReference type="GO" id="GO:0030145">
    <property type="term" value="F:manganese ion binding"/>
    <property type="evidence" value="ECO:0007669"/>
    <property type="project" value="UniProtKB-UniRule"/>
</dbReference>
<dbReference type="GO" id="GO:0005737">
    <property type="term" value="C:cytoplasm"/>
    <property type="evidence" value="ECO:0007669"/>
    <property type="project" value="UniProtKB-SubCell"/>
</dbReference>
<evidence type="ECO:0000256" key="4">
    <source>
        <dbReference type="ARBA" id="ARBA00022438"/>
    </source>
</evidence>
<name>A0A7W8DFU6_9BACT</name>
<evidence type="ECO:0000256" key="5">
    <source>
        <dbReference type="ARBA" id="ARBA00022670"/>
    </source>
</evidence>
<evidence type="ECO:0000256" key="1">
    <source>
        <dbReference type="ARBA" id="ARBA00000135"/>
    </source>
</evidence>
<accession>A0A7W8DFU6</accession>
<dbReference type="Pfam" id="PF00883">
    <property type="entry name" value="Peptidase_M17"/>
    <property type="match status" value="1"/>
</dbReference>
<dbReference type="EC" id="3.4.11.1" evidence="8"/>
<feature type="active site" evidence="8">
    <location>
        <position position="315"/>
    </location>
</feature>
<dbReference type="EC" id="3.4.11.10" evidence="8"/>
<dbReference type="HAMAP" id="MF_00181">
    <property type="entry name" value="Cytosol_peptidase_M17"/>
    <property type="match status" value="1"/>
</dbReference>
<dbReference type="GO" id="GO:0006508">
    <property type="term" value="P:proteolysis"/>
    <property type="evidence" value="ECO:0007669"/>
    <property type="project" value="UniProtKB-KW"/>
</dbReference>
<comment type="caution">
    <text evidence="10">The sequence shown here is derived from an EMBL/GenBank/DDBJ whole genome shotgun (WGS) entry which is preliminary data.</text>
</comment>
<evidence type="ECO:0000256" key="6">
    <source>
        <dbReference type="ARBA" id="ARBA00022801"/>
    </source>
</evidence>
<keyword evidence="4 8" id="KW-0031">Aminopeptidase</keyword>
<evidence type="ECO:0000259" key="9">
    <source>
        <dbReference type="PROSITE" id="PS00631"/>
    </source>
</evidence>
<dbReference type="InterPro" id="IPR000819">
    <property type="entry name" value="Peptidase_M17_C"/>
</dbReference>
<dbReference type="SUPFAM" id="SSF52949">
    <property type="entry name" value="Macro domain-like"/>
    <property type="match status" value="1"/>
</dbReference>
<keyword evidence="8" id="KW-0479">Metal-binding</keyword>
<dbReference type="PROSITE" id="PS00631">
    <property type="entry name" value="CYTOSOL_AP"/>
    <property type="match status" value="1"/>
</dbReference>
<dbReference type="CDD" id="cd00433">
    <property type="entry name" value="Peptidase_M17"/>
    <property type="match status" value="1"/>
</dbReference>
<reference evidence="10 11" key="1">
    <citation type="submission" date="2020-08" db="EMBL/GenBank/DDBJ databases">
        <title>Genomic Encyclopedia of Type Strains, Phase IV (KMG-IV): sequencing the most valuable type-strain genomes for metagenomic binning, comparative biology and taxonomic classification.</title>
        <authorList>
            <person name="Goeker M."/>
        </authorList>
    </citation>
    <scope>NUCLEOTIDE SEQUENCE [LARGE SCALE GENOMIC DNA]</scope>
    <source>
        <strain evidence="10 11">DSM 22071</strain>
    </source>
</reference>
<protein>
    <recommendedName>
        <fullName evidence="8">Probable cytosol aminopeptidase</fullName>
        <ecNumber evidence="8">3.4.11.1</ecNumber>
    </recommendedName>
    <alternativeName>
        <fullName evidence="8">Leucine aminopeptidase</fullName>
        <shortName evidence="8">LAP</shortName>
        <ecNumber evidence="8">3.4.11.10</ecNumber>
    </alternativeName>
    <alternativeName>
        <fullName evidence="8">Leucyl aminopeptidase</fullName>
    </alternativeName>
</protein>
<dbReference type="EMBL" id="JACHID010000001">
    <property type="protein sequence ID" value="MBB5020806.1"/>
    <property type="molecule type" value="Genomic_DNA"/>
</dbReference>
<evidence type="ECO:0000256" key="2">
    <source>
        <dbReference type="ARBA" id="ARBA00000967"/>
    </source>
</evidence>
<feature type="binding site" evidence="8">
    <location>
        <position position="234"/>
    </location>
    <ligand>
        <name>Mn(2+)</name>
        <dbReference type="ChEBI" id="CHEBI:29035"/>
        <label>2</label>
    </ligand>
</feature>
<organism evidence="10 11">
    <name type="scientific">Desulfurispira natronophila</name>
    <dbReference type="NCBI Taxonomy" id="682562"/>
    <lineage>
        <taxon>Bacteria</taxon>
        <taxon>Pseudomonadati</taxon>
        <taxon>Chrysiogenota</taxon>
        <taxon>Chrysiogenia</taxon>
        <taxon>Chrysiogenales</taxon>
        <taxon>Chrysiogenaceae</taxon>
        <taxon>Desulfurispira</taxon>
    </lineage>
</organism>
<sequence length="461" mass="49466">MTLQYSTDSHALKCQLVRPSDLDSLSQSSALKKMGFFAKPKDTVILASGDDLLLFVGLEEKSSDRFLTAGAVALKAARKARHSFLHFSTFNDATEARDCALGAALASYTYRDTKSPNPEEQDFNLEGIYTDSHEQSFQEGLAIGLSMNLSRRLGDLPGNIATPTYLADTAQQLAQTWGFEVKIIEEAEAESLGMGSFCSVARGSDQPGKVIILRQRSGSDEPPVLLVGKGLTFDSGGISIKPSAAMEEMKYDMCGGAAVLGTFDLIGRLGIKKDVVGIIPATENMPNGNANKPGDIVKAYNGTTIEIINTDAEGRLILCDAIAYGAKTYQPSCIADIATLTGACVVALGSHAIGVISNDDELASTVTNAAQKYQERLWQLPAFDEYDEQLRSDYADIQNVGGKEAGTITAGLFLRRFVPKGTPWVHLDIAGTGWDGKKEYFHKKGATGSGVRAFYGLITNK</sequence>
<comment type="similarity">
    <text evidence="3 8">Belongs to the peptidase M17 family.</text>
</comment>
<dbReference type="Gene3D" id="3.40.220.10">
    <property type="entry name" value="Leucine Aminopeptidase, subunit E, domain 1"/>
    <property type="match status" value="1"/>
</dbReference>
<evidence type="ECO:0000313" key="11">
    <source>
        <dbReference type="Proteomes" id="UP000528322"/>
    </source>
</evidence>
<keyword evidence="5 8" id="KW-0645">Protease</keyword>
<dbReference type="PANTHER" id="PTHR11963">
    <property type="entry name" value="LEUCINE AMINOPEPTIDASE-RELATED"/>
    <property type="match status" value="1"/>
</dbReference>
<keyword evidence="6 8" id="KW-0378">Hydrolase</keyword>
<comment type="cofactor">
    <cofactor evidence="8">
        <name>Mn(2+)</name>
        <dbReference type="ChEBI" id="CHEBI:29035"/>
    </cofactor>
    <text evidence="8">Binds 2 manganese ions per subunit.</text>
</comment>
<dbReference type="NCBIfam" id="NF002074">
    <property type="entry name" value="PRK00913.1-4"/>
    <property type="match status" value="1"/>
</dbReference>
<dbReference type="GO" id="GO:0070006">
    <property type="term" value="F:metalloaminopeptidase activity"/>
    <property type="evidence" value="ECO:0007669"/>
    <property type="project" value="InterPro"/>
</dbReference>
<feature type="domain" description="Cytosol aminopeptidase" evidence="9">
    <location>
        <begin position="309"/>
        <end position="316"/>
    </location>
</feature>
<dbReference type="InterPro" id="IPR011356">
    <property type="entry name" value="Leucine_aapep/pepB"/>
</dbReference>
<dbReference type="Proteomes" id="UP000528322">
    <property type="component" value="Unassembled WGS sequence"/>
</dbReference>
<dbReference type="SUPFAM" id="SSF53187">
    <property type="entry name" value="Zn-dependent exopeptidases"/>
    <property type="match status" value="1"/>
</dbReference>
<comment type="catalytic activity">
    <reaction evidence="1 8">
        <text>Release of an N-terminal amino acid, Xaa-|-Yaa-, in which Xaa is preferably Leu, but may be other amino acids including Pro although not Arg or Lys, and Yaa may be Pro. Amino acid amides and methyl esters are also readily hydrolyzed, but rates on arylamides are exceedingly low.</text>
        <dbReference type="EC" id="3.4.11.1"/>
    </reaction>
</comment>
<dbReference type="InterPro" id="IPR043472">
    <property type="entry name" value="Macro_dom-like"/>
</dbReference>
<feature type="binding site" evidence="8">
    <location>
        <position position="229"/>
    </location>
    <ligand>
        <name>Mn(2+)</name>
        <dbReference type="ChEBI" id="CHEBI:29035"/>
        <label>2</label>
    </ligand>
</feature>
<comment type="function">
    <text evidence="8">Presumably involved in the processing and regular turnover of intracellular proteins. Catalyzes the removal of unsubstituted N-terminal amino acids from various peptides.</text>
</comment>
<dbReference type="PRINTS" id="PR00481">
    <property type="entry name" value="LAMNOPPTDASE"/>
</dbReference>
<feature type="binding site" evidence="8">
    <location>
        <position position="311"/>
    </location>
    <ligand>
        <name>Mn(2+)</name>
        <dbReference type="ChEBI" id="CHEBI:29035"/>
        <label>1</label>
    </ligand>
</feature>
<keyword evidence="8" id="KW-0963">Cytoplasm</keyword>
<feature type="binding site" evidence="8">
    <location>
        <position position="313"/>
    </location>
    <ligand>
        <name>Mn(2+)</name>
        <dbReference type="ChEBI" id="CHEBI:29035"/>
        <label>2</label>
    </ligand>
</feature>
<evidence type="ECO:0000256" key="7">
    <source>
        <dbReference type="ARBA" id="ARBA00023211"/>
    </source>
</evidence>